<evidence type="ECO:0000256" key="1">
    <source>
        <dbReference type="ARBA" id="ARBA00023015"/>
    </source>
</evidence>
<dbReference type="InterPro" id="IPR016032">
    <property type="entry name" value="Sig_transdc_resp-reg_C-effctor"/>
</dbReference>
<feature type="domain" description="HTH luxR-type" evidence="4">
    <location>
        <begin position="250"/>
        <end position="315"/>
    </location>
</feature>
<keyword evidence="2" id="KW-0238">DNA-binding</keyword>
<name>A0ABX0NC11_9BURK</name>
<protein>
    <recommendedName>
        <fullName evidence="4">HTH luxR-type domain-containing protein</fullName>
    </recommendedName>
</protein>
<organism evidence="5 6">
    <name type="scientific">Massilia frigida</name>
    <dbReference type="NCBI Taxonomy" id="2609281"/>
    <lineage>
        <taxon>Bacteria</taxon>
        <taxon>Pseudomonadati</taxon>
        <taxon>Pseudomonadota</taxon>
        <taxon>Betaproteobacteria</taxon>
        <taxon>Burkholderiales</taxon>
        <taxon>Oxalobacteraceae</taxon>
        <taxon>Telluria group</taxon>
        <taxon>Massilia</taxon>
    </lineage>
</organism>
<dbReference type="CDD" id="cd06170">
    <property type="entry name" value="LuxR_C_like"/>
    <property type="match status" value="1"/>
</dbReference>
<dbReference type="PRINTS" id="PR00038">
    <property type="entry name" value="HTHLUXR"/>
</dbReference>
<dbReference type="PANTHER" id="PTHR44688">
    <property type="entry name" value="DNA-BINDING TRANSCRIPTIONAL ACTIVATOR DEVR_DOSR"/>
    <property type="match status" value="1"/>
</dbReference>
<evidence type="ECO:0000313" key="5">
    <source>
        <dbReference type="EMBL" id="NHZ82647.1"/>
    </source>
</evidence>
<dbReference type="SUPFAM" id="SSF46894">
    <property type="entry name" value="C-terminal effector domain of the bipartite response regulators"/>
    <property type="match status" value="1"/>
</dbReference>
<proteinExistence type="predicted"/>
<gene>
    <name evidence="5" type="ORF">F2P44_25705</name>
</gene>
<dbReference type="InterPro" id="IPR036388">
    <property type="entry name" value="WH-like_DNA-bd_sf"/>
</dbReference>
<dbReference type="PROSITE" id="PS50043">
    <property type="entry name" value="HTH_LUXR_2"/>
    <property type="match status" value="1"/>
</dbReference>
<reference evidence="5 6" key="1">
    <citation type="submission" date="2019-10" db="EMBL/GenBank/DDBJ databases">
        <title>Taxonomy of Antarctic Massilia spp.: description of Massilia rubra sp. nov., Massilia aquatica sp. nov., Massilia mucilaginosa sp. nov., Massilia frigida sp. nov. isolated from streams, lakes and regoliths.</title>
        <authorList>
            <person name="Holochova P."/>
            <person name="Sedlacek I."/>
            <person name="Kralova S."/>
            <person name="Maslanova I."/>
            <person name="Busse H.-J."/>
            <person name="Stankova E."/>
            <person name="Vrbovska V."/>
            <person name="Kovarovic V."/>
            <person name="Bartak M."/>
            <person name="Svec P."/>
            <person name="Pantucek R."/>
        </authorList>
    </citation>
    <scope>NUCLEOTIDE SEQUENCE [LARGE SCALE GENOMIC DNA]</scope>
    <source>
        <strain evidence="5 6">CCM 8695</strain>
    </source>
</reference>
<comment type="caution">
    <text evidence="5">The sequence shown here is derived from an EMBL/GenBank/DDBJ whole genome shotgun (WGS) entry which is preliminary data.</text>
</comment>
<dbReference type="Pfam" id="PF00196">
    <property type="entry name" value="GerE"/>
    <property type="match status" value="1"/>
</dbReference>
<dbReference type="InterPro" id="IPR000792">
    <property type="entry name" value="Tscrpt_reg_LuxR_C"/>
</dbReference>
<keyword evidence="3" id="KW-0804">Transcription</keyword>
<sequence length="320" mass="35923">MTSFNSELLSLYKDCRSESIDRFQIAVFERIKALVPFDSGRLIGVDTTRGGAEVRTSLNHREPEAVNVHWEEVARLDRVLSAVSNSPGIACNFNARRLFSDAEVAVVLDYTVRFRHLNGLVIATINEISGLLEGLSLYRARDDDQFTYADQRCIEGFAPHLQQALQINRALTQGAEPAFPFAIISYSGLLNFCTSQFDEYLRAEFASWKGYRIPELLQRTLETDGYYNFVSHPVRLTVQCLESVWLVRAHRIEPCGLTPRELKAALLYGQGLTHKAVARQLNVAPSTVRNFIQNVYQKLNVHDRASLALKLSATPGSLSA</sequence>
<keyword evidence="1" id="KW-0805">Transcription regulation</keyword>
<evidence type="ECO:0000313" key="6">
    <source>
        <dbReference type="Proteomes" id="UP000621455"/>
    </source>
</evidence>
<evidence type="ECO:0000256" key="3">
    <source>
        <dbReference type="ARBA" id="ARBA00023163"/>
    </source>
</evidence>
<accession>A0ABX0NC11</accession>
<evidence type="ECO:0000256" key="2">
    <source>
        <dbReference type="ARBA" id="ARBA00023125"/>
    </source>
</evidence>
<dbReference type="PANTHER" id="PTHR44688:SF16">
    <property type="entry name" value="DNA-BINDING TRANSCRIPTIONAL ACTIVATOR DEVR_DOSR"/>
    <property type="match status" value="1"/>
</dbReference>
<dbReference type="Proteomes" id="UP000621455">
    <property type="component" value="Unassembled WGS sequence"/>
</dbReference>
<evidence type="ECO:0000259" key="4">
    <source>
        <dbReference type="PROSITE" id="PS50043"/>
    </source>
</evidence>
<dbReference type="SMART" id="SM00421">
    <property type="entry name" value="HTH_LUXR"/>
    <property type="match status" value="1"/>
</dbReference>
<dbReference type="EMBL" id="WHJG01000036">
    <property type="protein sequence ID" value="NHZ82647.1"/>
    <property type="molecule type" value="Genomic_DNA"/>
</dbReference>
<keyword evidence="6" id="KW-1185">Reference proteome</keyword>
<dbReference type="RefSeq" id="WP_167090996.1">
    <property type="nucleotide sequence ID" value="NZ_WHJG01000036.1"/>
</dbReference>
<dbReference type="Gene3D" id="1.10.10.10">
    <property type="entry name" value="Winged helix-like DNA-binding domain superfamily/Winged helix DNA-binding domain"/>
    <property type="match status" value="1"/>
</dbReference>